<name>A1ZJR9_MICM2</name>
<keyword evidence="5" id="KW-0547">Nucleotide-binding</keyword>
<dbReference type="GO" id="GO:0016020">
    <property type="term" value="C:membrane"/>
    <property type="evidence" value="ECO:0007669"/>
    <property type="project" value="InterPro"/>
</dbReference>
<keyword evidence="3" id="KW-0597">Phosphoprotein</keyword>
<evidence type="ECO:0000256" key="2">
    <source>
        <dbReference type="ARBA" id="ARBA00012438"/>
    </source>
</evidence>
<dbReference type="InterPro" id="IPR036890">
    <property type="entry name" value="HATPase_C_sf"/>
</dbReference>
<evidence type="ECO:0000256" key="4">
    <source>
        <dbReference type="ARBA" id="ARBA00022679"/>
    </source>
</evidence>
<feature type="coiled-coil region" evidence="9">
    <location>
        <begin position="31"/>
        <end position="69"/>
    </location>
</feature>
<keyword evidence="9" id="KW-0175">Coiled coil</keyword>
<dbReference type="Gene3D" id="1.20.5.1930">
    <property type="match status" value="1"/>
</dbReference>
<dbReference type="PANTHER" id="PTHR24421">
    <property type="entry name" value="NITRATE/NITRITE SENSOR PROTEIN NARX-RELATED"/>
    <property type="match status" value="1"/>
</dbReference>
<dbReference type="AlphaFoldDB" id="A1ZJR9"/>
<evidence type="ECO:0000256" key="6">
    <source>
        <dbReference type="ARBA" id="ARBA00022777"/>
    </source>
</evidence>
<dbReference type="InterPro" id="IPR011712">
    <property type="entry name" value="Sig_transdc_His_kin_sub3_dim/P"/>
</dbReference>
<protein>
    <recommendedName>
        <fullName evidence="2">histidine kinase</fullName>
        <ecNumber evidence="2">2.7.13.3</ecNumber>
    </recommendedName>
</protein>
<feature type="domain" description="Histidine kinase" evidence="11">
    <location>
        <begin position="70"/>
        <end position="262"/>
    </location>
</feature>
<dbReference type="RefSeq" id="WP_002696387.1">
    <property type="nucleotide sequence ID" value="NZ_AAWS01000011.1"/>
</dbReference>
<evidence type="ECO:0000256" key="1">
    <source>
        <dbReference type="ARBA" id="ARBA00000085"/>
    </source>
</evidence>
<evidence type="ECO:0000256" key="10">
    <source>
        <dbReference type="SAM" id="Phobius"/>
    </source>
</evidence>
<evidence type="ECO:0000256" key="3">
    <source>
        <dbReference type="ARBA" id="ARBA00022553"/>
    </source>
</evidence>
<dbReference type="eggNOG" id="COG4585">
    <property type="taxonomic scope" value="Bacteria"/>
</dbReference>
<evidence type="ECO:0000256" key="7">
    <source>
        <dbReference type="ARBA" id="ARBA00022840"/>
    </source>
</evidence>
<proteinExistence type="predicted"/>
<dbReference type="SUPFAM" id="SSF55874">
    <property type="entry name" value="ATPase domain of HSP90 chaperone/DNA topoisomerase II/histidine kinase"/>
    <property type="match status" value="1"/>
</dbReference>
<dbReference type="InterPro" id="IPR005467">
    <property type="entry name" value="His_kinase_dom"/>
</dbReference>
<keyword evidence="13" id="KW-1185">Reference proteome</keyword>
<dbReference type="EMBL" id="AAWS01000011">
    <property type="protein sequence ID" value="EAY29372.1"/>
    <property type="molecule type" value="Genomic_DNA"/>
</dbReference>
<dbReference type="Proteomes" id="UP000004095">
    <property type="component" value="Unassembled WGS sequence"/>
</dbReference>
<dbReference type="Gene3D" id="3.30.565.10">
    <property type="entry name" value="Histidine kinase-like ATPase, C-terminal domain"/>
    <property type="match status" value="1"/>
</dbReference>
<sequence>MDQTQEIEFAWLLTTGIGITFMLAVAIILFVVFYQKRLSQQQLRMQALKNEQQQQLISVTNQVQEKERKRIAHDLHDDVGVVLSTAKLYLSHLMNQPEAQTVAQKIDQLVATAAQSVRQISHNLSPQNLEKFGLVSAIDEMCKHIREAHQTEVTFEHNDAQRLDLDKELGVYRIVQELLNNTLKHAQATYINLAIKFENEQLILQYHDNGVGVDLEGVANTHRFGLGLQNMIGKAEALKGQIKFQSSKGEGFQATLNIKIKAHLLSDKS</sequence>
<dbReference type="CDD" id="cd16917">
    <property type="entry name" value="HATPase_UhpB-NarQ-NarX-like"/>
    <property type="match status" value="1"/>
</dbReference>
<evidence type="ECO:0000259" key="11">
    <source>
        <dbReference type="PROSITE" id="PS50109"/>
    </source>
</evidence>
<keyword evidence="7" id="KW-0067">ATP-binding</keyword>
<keyword evidence="10" id="KW-1133">Transmembrane helix</keyword>
<evidence type="ECO:0000313" key="13">
    <source>
        <dbReference type="Proteomes" id="UP000004095"/>
    </source>
</evidence>
<evidence type="ECO:0000256" key="8">
    <source>
        <dbReference type="ARBA" id="ARBA00023012"/>
    </source>
</evidence>
<dbReference type="GO" id="GO:0000155">
    <property type="term" value="F:phosphorelay sensor kinase activity"/>
    <property type="evidence" value="ECO:0007669"/>
    <property type="project" value="InterPro"/>
</dbReference>
<evidence type="ECO:0000256" key="5">
    <source>
        <dbReference type="ARBA" id="ARBA00022741"/>
    </source>
</evidence>
<keyword evidence="10" id="KW-0812">Transmembrane</keyword>
<evidence type="ECO:0000313" key="12">
    <source>
        <dbReference type="EMBL" id="EAY29372.1"/>
    </source>
</evidence>
<dbReference type="InterPro" id="IPR003594">
    <property type="entry name" value="HATPase_dom"/>
</dbReference>
<dbReference type="GO" id="GO:0005524">
    <property type="term" value="F:ATP binding"/>
    <property type="evidence" value="ECO:0007669"/>
    <property type="project" value="UniProtKB-KW"/>
</dbReference>
<dbReference type="SMART" id="SM00387">
    <property type="entry name" value="HATPase_c"/>
    <property type="match status" value="1"/>
</dbReference>
<dbReference type="OrthoDB" id="9760839at2"/>
<comment type="catalytic activity">
    <reaction evidence="1">
        <text>ATP + protein L-histidine = ADP + protein N-phospho-L-histidine.</text>
        <dbReference type="EC" id="2.7.13.3"/>
    </reaction>
</comment>
<dbReference type="PROSITE" id="PS50109">
    <property type="entry name" value="HIS_KIN"/>
    <property type="match status" value="1"/>
</dbReference>
<reference evidence="12 13" key="1">
    <citation type="submission" date="2007-01" db="EMBL/GenBank/DDBJ databases">
        <authorList>
            <person name="Haygood M."/>
            <person name="Podell S."/>
            <person name="Anderson C."/>
            <person name="Hopkinson B."/>
            <person name="Roe K."/>
            <person name="Barbeau K."/>
            <person name="Gaasterland T."/>
            <person name="Ferriera S."/>
            <person name="Johnson J."/>
            <person name="Kravitz S."/>
            <person name="Beeson K."/>
            <person name="Sutton G."/>
            <person name="Rogers Y.-H."/>
            <person name="Friedman R."/>
            <person name="Frazier M."/>
            <person name="Venter J.C."/>
        </authorList>
    </citation>
    <scope>NUCLEOTIDE SEQUENCE [LARGE SCALE GENOMIC DNA]</scope>
    <source>
        <strain evidence="12 13">ATCC 23134</strain>
    </source>
</reference>
<dbReference type="EC" id="2.7.13.3" evidence="2"/>
<dbReference type="Pfam" id="PF02518">
    <property type="entry name" value="HATPase_c"/>
    <property type="match status" value="1"/>
</dbReference>
<keyword evidence="10" id="KW-0472">Membrane</keyword>
<comment type="caution">
    <text evidence="12">The sequence shown here is derived from an EMBL/GenBank/DDBJ whole genome shotgun (WGS) entry which is preliminary data.</text>
</comment>
<dbReference type="PANTHER" id="PTHR24421:SF10">
    <property type="entry name" value="NITRATE_NITRITE SENSOR PROTEIN NARQ"/>
    <property type="match status" value="1"/>
</dbReference>
<gene>
    <name evidence="12" type="ORF">M23134_01428</name>
</gene>
<feature type="transmembrane region" description="Helical" evidence="10">
    <location>
        <begin position="12"/>
        <end position="34"/>
    </location>
</feature>
<organism evidence="12 13">
    <name type="scientific">Microscilla marina ATCC 23134</name>
    <dbReference type="NCBI Taxonomy" id="313606"/>
    <lineage>
        <taxon>Bacteria</taxon>
        <taxon>Pseudomonadati</taxon>
        <taxon>Bacteroidota</taxon>
        <taxon>Cytophagia</taxon>
        <taxon>Cytophagales</taxon>
        <taxon>Microscillaceae</taxon>
        <taxon>Microscilla</taxon>
    </lineage>
</organism>
<accession>A1ZJR9</accession>
<evidence type="ECO:0000256" key="9">
    <source>
        <dbReference type="SAM" id="Coils"/>
    </source>
</evidence>
<keyword evidence="8" id="KW-0902">Two-component regulatory system</keyword>
<dbReference type="Pfam" id="PF07730">
    <property type="entry name" value="HisKA_3"/>
    <property type="match status" value="1"/>
</dbReference>
<dbReference type="GO" id="GO:0046983">
    <property type="term" value="F:protein dimerization activity"/>
    <property type="evidence" value="ECO:0007669"/>
    <property type="project" value="InterPro"/>
</dbReference>
<keyword evidence="4 12" id="KW-0808">Transferase</keyword>
<dbReference type="InterPro" id="IPR050482">
    <property type="entry name" value="Sensor_HK_TwoCompSys"/>
</dbReference>
<keyword evidence="6" id="KW-0418">Kinase</keyword>